<dbReference type="OrthoDB" id="903824at2759"/>
<accession>A0A5A7R4U1</accession>
<feature type="transmembrane region" description="Helical" evidence="2">
    <location>
        <begin position="122"/>
        <end position="144"/>
    </location>
</feature>
<keyword evidence="2" id="KW-0812">Transmembrane</keyword>
<feature type="compositionally biased region" description="Basic and acidic residues" evidence="1">
    <location>
        <begin position="34"/>
        <end position="43"/>
    </location>
</feature>
<keyword evidence="2" id="KW-0472">Membrane</keyword>
<evidence type="ECO:0000313" key="3">
    <source>
        <dbReference type="EMBL" id="GER52695.1"/>
    </source>
</evidence>
<dbReference type="InterPro" id="IPR055301">
    <property type="entry name" value="Lea14-like_2"/>
</dbReference>
<reference evidence="4" key="1">
    <citation type="journal article" date="2019" name="Curr. Biol.">
        <title>Genome Sequence of Striga asiatica Provides Insight into the Evolution of Plant Parasitism.</title>
        <authorList>
            <person name="Yoshida S."/>
            <person name="Kim S."/>
            <person name="Wafula E.K."/>
            <person name="Tanskanen J."/>
            <person name="Kim Y.M."/>
            <person name="Honaas L."/>
            <person name="Yang Z."/>
            <person name="Spallek T."/>
            <person name="Conn C.E."/>
            <person name="Ichihashi Y."/>
            <person name="Cheong K."/>
            <person name="Cui S."/>
            <person name="Der J.P."/>
            <person name="Gundlach H."/>
            <person name="Jiao Y."/>
            <person name="Hori C."/>
            <person name="Ishida J.K."/>
            <person name="Kasahara H."/>
            <person name="Kiba T."/>
            <person name="Kim M.S."/>
            <person name="Koo N."/>
            <person name="Laohavisit A."/>
            <person name="Lee Y.H."/>
            <person name="Lumba S."/>
            <person name="McCourt P."/>
            <person name="Mortimer J.C."/>
            <person name="Mutuku J.M."/>
            <person name="Nomura T."/>
            <person name="Sasaki-Sekimoto Y."/>
            <person name="Seto Y."/>
            <person name="Wang Y."/>
            <person name="Wakatake T."/>
            <person name="Sakakibara H."/>
            <person name="Demura T."/>
            <person name="Yamaguchi S."/>
            <person name="Yoneyama K."/>
            <person name="Manabe R.I."/>
            <person name="Nelson D.C."/>
            <person name="Schulman A.H."/>
            <person name="Timko M.P."/>
            <person name="dePamphilis C.W."/>
            <person name="Choi D."/>
            <person name="Shirasu K."/>
        </authorList>
    </citation>
    <scope>NUCLEOTIDE SEQUENCE [LARGE SCALE GENOMIC DNA]</scope>
    <source>
        <strain evidence="4">cv. UVA1</strain>
    </source>
</reference>
<proteinExistence type="predicted"/>
<feature type="compositionally biased region" description="Low complexity" evidence="1">
    <location>
        <begin position="68"/>
        <end position="77"/>
    </location>
</feature>
<evidence type="ECO:0000256" key="2">
    <source>
        <dbReference type="SAM" id="Phobius"/>
    </source>
</evidence>
<protein>
    <submittedName>
        <fullName evidence="3">Late embryogenesis abundant protein</fullName>
    </submittedName>
</protein>
<evidence type="ECO:0000313" key="4">
    <source>
        <dbReference type="Proteomes" id="UP000325081"/>
    </source>
</evidence>
<comment type="caution">
    <text evidence="3">The sequence shown here is derived from an EMBL/GenBank/DDBJ whole genome shotgun (WGS) entry which is preliminary data.</text>
</comment>
<dbReference type="EMBL" id="BKCP01010403">
    <property type="protein sequence ID" value="GER52695.1"/>
    <property type="molecule type" value="Genomic_DNA"/>
</dbReference>
<dbReference type="Proteomes" id="UP000325081">
    <property type="component" value="Unassembled WGS sequence"/>
</dbReference>
<evidence type="ECO:0000256" key="1">
    <source>
        <dbReference type="SAM" id="MobiDB-lite"/>
    </source>
</evidence>
<name>A0A5A7R4U1_STRAF</name>
<gene>
    <name evidence="3" type="ORF">STAS_30140</name>
</gene>
<feature type="compositionally biased region" description="Low complexity" evidence="1">
    <location>
        <begin position="11"/>
        <end position="20"/>
    </location>
</feature>
<keyword evidence="4" id="KW-1185">Reference proteome</keyword>
<feature type="region of interest" description="Disordered" evidence="1">
    <location>
        <begin position="1"/>
        <end position="77"/>
    </location>
</feature>
<keyword evidence="2" id="KW-1133">Transmembrane helix</keyword>
<organism evidence="3 4">
    <name type="scientific">Striga asiatica</name>
    <name type="common">Asiatic witchweed</name>
    <name type="synonym">Buchnera asiatica</name>
    <dbReference type="NCBI Taxonomy" id="4170"/>
    <lineage>
        <taxon>Eukaryota</taxon>
        <taxon>Viridiplantae</taxon>
        <taxon>Streptophyta</taxon>
        <taxon>Embryophyta</taxon>
        <taxon>Tracheophyta</taxon>
        <taxon>Spermatophyta</taxon>
        <taxon>Magnoliopsida</taxon>
        <taxon>eudicotyledons</taxon>
        <taxon>Gunneridae</taxon>
        <taxon>Pentapetalae</taxon>
        <taxon>asterids</taxon>
        <taxon>lamiids</taxon>
        <taxon>Lamiales</taxon>
        <taxon>Orobanchaceae</taxon>
        <taxon>Buchnereae</taxon>
        <taxon>Striga</taxon>
    </lineage>
</organism>
<dbReference type="AlphaFoldDB" id="A0A5A7R4U1"/>
<sequence>MQHPKSESDIASLAASSPSRSPKRAMYYVQSPSRDSHDGDKSSMHATPNFASPVESPYHPSSGRHSRNSSGSRFSGIFRSSSGRKVAGKRNDKGWPECNVIVEEGQYDEFADEKAYTRRCQALMAICGFFVLFTVFCLIIWGAGRPFKPEVAVRIGLISELFLQAQQCLTFSLQSLTVNNMYIGSGSDFSGVQTRMLTVNSSLKISVYNPATFYGIHVSATPVNLVYSDVVVATGQLRKYYQHRKSQKIMLVHIEGAKVPLYGAGESLVTTNNAVKVPLTLEFQITSRGDVVGKLVRTKHRKRVSCPLVMDSGSNKPIKFNKGSCTYS</sequence>
<dbReference type="PANTHER" id="PTHR31852">
    <property type="entry name" value="LATE EMBRYOGENESIS ABUNDANT (LEA) HYDROXYPROLINE-RICH GLYCOPROTEIN FAMILY"/>
    <property type="match status" value="1"/>
</dbReference>